<dbReference type="EC" id="2.7.7.7" evidence="11"/>
<dbReference type="InterPro" id="IPR022754">
    <property type="entry name" value="DNA_pol_III_gamma-3"/>
</dbReference>
<dbReference type="Pfam" id="PF22608">
    <property type="entry name" value="DNAX_ATPase_lid"/>
    <property type="match status" value="1"/>
</dbReference>
<dbReference type="Pfam" id="PF12169">
    <property type="entry name" value="DNA_pol3_gamma3"/>
    <property type="match status" value="1"/>
</dbReference>
<evidence type="ECO:0000259" key="13">
    <source>
        <dbReference type="SMART" id="SM00382"/>
    </source>
</evidence>
<dbReference type="PANTHER" id="PTHR11669:SF0">
    <property type="entry name" value="PROTEIN STICHEL-LIKE 2"/>
    <property type="match status" value="1"/>
</dbReference>
<evidence type="ECO:0000256" key="12">
    <source>
        <dbReference type="SAM" id="Coils"/>
    </source>
</evidence>
<evidence type="ECO:0000256" key="1">
    <source>
        <dbReference type="ARBA" id="ARBA00006360"/>
    </source>
</evidence>
<feature type="coiled-coil region" evidence="12">
    <location>
        <begin position="216"/>
        <end position="243"/>
    </location>
</feature>
<dbReference type="Gene3D" id="1.20.272.10">
    <property type="match status" value="1"/>
</dbReference>
<gene>
    <name evidence="11" type="primary">dnaX</name>
    <name evidence="14" type="ORF">A3B25_01070</name>
</gene>
<dbReference type="Pfam" id="PF13177">
    <property type="entry name" value="DNA_pol3_delta2"/>
    <property type="match status" value="1"/>
</dbReference>
<organism evidence="14 15">
    <name type="scientific">Candidatus Ryanbacteria bacterium RIFCSPLOWO2_01_FULL_48_26</name>
    <dbReference type="NCBI Taxonomy" id="1802126"/>
    <lineage>
        <taxon>Bacteria</taxon>
        <taxon>Candidatus Ryaniibacteriota</taxon>
    </lineage>
</organism>
<sequence length="389" mass="43203">MPLALYRKYRPKTFDELLGQETNALILKNAAKTDRFGHAYLFYGPRGTGKTTTARLIAKLLNCERRRDDKKFHALGEPCNACAHCEGIDLQNSFDVIEIDAASNRGIDEIRNLKDGIQTSPTSGEYKVYIIDEAHMLTTPAWNALLKTLEEPPAHAVLILATTEYEKVPATITSRTQRFLFKKLPKTKIIEKLVSIIKQEKIKADDAALELIAAAAEGSFRDAESLLDQIASLEEKIDVAMVERITGRVGTRKVEELAQLVVSKKLAESLRYIADLSDEGHNLNQLTRDLIHYLRKALSLGYSPELEKSFHGELTEDEIQKLKKLAALASPGWLIQLIQSLIRAYSEMRYSPFMTIPLEIALIENLDVAPSPAGGGSASGGKADIQKKS</sequence>
<dbReference type="GO" id="GO:0006261">
    <property type="term" value="P:DNA-templated DNA replication"/>
    <property type="evidence" value="ECO:0007669"/>
    <property type="project" value="TreeGrafter"/>
</dbReference>
<evidence type="ECO:0000256" key="9">
    <source>
        <dbReference type="ARBA" id="ARBA00022932"/>
    </source>
</evidence>
<dbReference type="CDD" id="cd00009">
    <property type="entry name" value="AAA"/>
    <property type="match status" value="1"/>
</dbReference>
<evidence type="ECO:0000256" key="2">
    <source>
        <dbReference type="ARBA" id="ARBA00022679"/>
    </source>
</evidence>
<dbReference type="EMBL" id="MHNW01000038">
    <property type="protein sequence ID" value="OGZ52827.1"/>
    <property type="molecule type" value="Genomic_DNA"/>
</dbReference>
<keyword evidence="9 11" id="KW-0239">DNA-directed DNA polymerase</keyword>
<evidence type="ECO:0000256" key="7">
    <source>
        <dbReference type="ARBA" id="ARBA00022833"/>
    </source>
</evidence>
<keyword evidence="6 11" id="KW-0547">Nucleotide-binding</keyword>
<keyword evidence="2 11" id="KW-0808">Transferase</keyword>
<dbReference type="SUPFAM" id="SSF52540">
    <property type="entry name" value="P-loop containing nucleoside triphosphate hydrolases"/>
    <property type="match status" value="1"/>
</dbReference>
<keyword evidence="3 11" id="KW-0548">Nucleotidyltransferase</keyword>
<keyword evidence="12" id="KW-0175">Coiled coil</keyword>
<dbReference type="InterPro" id="IPR045085">
    <property type="entry name" value="HLD_clamp_pol_III_gamma_tau"/>
</dbReference>
<dbReference type="Gene3D" id="1.10.8.60">
    <property type="match status" value="1"/>
</dbReference>
<dbReference type="STRING" id="1802126.A3B25_01070"/>
<comment type="caution">
    <text evidence="14">The sequence shown here is derived from an EMBL/GenBank/DDBJ whole genome shotgun (WGS) entry which is preliminary data.</text>
</comment>
<evidence type="ECO:0000256" key="11">
    <source>
        <dbReference type="RuleBase" id="RU364063"/>
    </source>
</evidence>
<dbReference type="InterPro" id="IPR050238">
    <property type="entry name" value="DNA_Rep/Repair_Clamp_Loader"/>
</dbReference>
<evidence type="ECO:0000313" key="14">
    <source>
        <dbReference type="EMBL" id="OGZ52827.1"/>
    </source>
</evidence>
<feature type="domain" description="AAA+ ATPase" evidence="13">
    <location>
        <begin position="36"/>
        <end position="186"/>
    </location>
</feature>
<dbReference type="InterPro" id="IPR003593">
    <property type="entry name" value="AAA+_ATPase"/>
</dbReference>
<keyword evidence="8 11" id="KW-0067">ATP-binding</keyword>
<keyword evidence="4 11" id="KW-0235">DNA replication</keyword>
<accession>A0A1G2GRI3</accession>
<comment type="similarity">
    <text evidence="1 11">Belongs to the DnaX/STICHEL family.</text>
</comment>
<dbReference type="GO" id="GO:0005524">
    <property type="term" value="F:ATP binding"/>
    <property type="evidence" value="ECO:0007669"/>
    <property type="project" value="UniProtKB-KW"/>
</dbReference>
<dbReference type="GO" id="GO:0003677">
    <property type="term" value="F:DNA binding"/>
    <property type="evidence" value="ECO:0007669"/>
    <property type="project" value="InterPro"/>
</dbReference>
<dbReference type="InterPro" id="IPR008921">
    <property type="entry name" value="DNA_pol3_clamp-load_cplx_C"/>
</dbReference>
<keyword evidence="7" id="KW-0862">Zinc</keyword>
<evidence type="ECO:0000256" key="4">
    <source>
        <dbReference type="ARBA" id="ARBA00022705"/>
    </source>
</evidence>
<dbReference type="AlphaFoldDB" id="A0A1G2GRI3"/>
<dbReference type="InterPro" id="IPR027417">
    <property type="entry name" value="P-loop_NTPase"/>
</dbReference>
<keyword evidence="5" id="KW-0479">Metal-binding</keyword>
<dbReference type="NCBIfam" id="TIGR02397">
    <property type="entry name" value="dnaX_nterm"/>
    <property type="match status" value="1"/>
</dbReference>
<dbReference type="PANTHER" id="PTHR11669">
    <property type="entry name" value="REPLICATION FACTOR C / DNA POLYMERASE III GAMMA-TAU SUBUNIT"/>
    <property type="match status" value="1"/>
</dbReference>
<name>A0A1G2GRI3_9BACT</name>
<dbReference type="SMART" id="SM00382">
    <property type="entry name" value="AAA"/>
    <property type="match status" value="1"/>
</dbReference>
<comment type="subunit">
    <text evidence="11">DNA polymerase III contains a core (composed of alpha, epsilon and theta chains) that associates with a tau subunit. This core dimerizes to form the POLIII' complex. PolIII' associates with the gamma complex (composed of gamma, delta, delta', psi and chi chains) and with the beta chain to form the complete DNA polymerase III complex.</text>
</comment>
<evidence type="ECO:0000313" key="15">
    <source>
        <dbReference type="Proteomes" id="UP000179106"/>
    </source>
</evidence>
<evidence type="ECO:0000256" key="8">
    <source>
        <dbReference type="ARBA" id="ARBA00022840"/>
    </source>
</evidence>
<dbReference type="Gene3D" id="3.40.50.300">
    <property type="entry name" value="P-loop containing nucleotide triphosphate hydrolases"/>
    <property type="match status" value="1"/>
</dbReference>
<proteinExistence type="inferred from homology"/>
<dbReference type="SUPFAM" id="SSF48019">
    <property type="entry name" value="post-AAA+ oligomerization domain-like"/>
    <property type="match status" value="1"/>
</dbReference>
<comment type="catalytic activity">
    <reaction evidence="10 11">
        <text>DNA(n) + a 2'-deoxyribonucleoside 5'-triphosphate = DNA(n+1) + diphosphate</text>
        <dbReference type="Rhea" id="RHEA:22508"/>
        <dbReference type="Rhea" id="RHEA-COMP:17339"/>
        <dbReference type="Rhea" id="RHEA-COMP:17340"/>
        <dbReference type="ChEBI" id="CHEBI:33019"/>
        <dbReference type="ChEBI" id="CHEBI:61560"/>
        <dbReference type="ChEBI" id="CHEBI:173112"/>
        <dbReference type="EC" id="2.7.7.7"/>
    </reaction>
</comment>
<dbReference type="GO" id="GO:0009360">
    <property type="term" value="C:DNA polymerase III complex"/>
    <property type="evidence" value="ECO:0007669"/>
    <property type="project" value="InterPro"/>
</dbReference>
<evidence type="ECO:0000256" key="10">
    <source>
        <dbReference type="ARBA" id="ARBA00049244"/>
    </source>
</evidence>
<dbReference type="GO" id="GO:0046872">
    <property type="term" value="F:metal ion binding"/>
    <property type="evidence" value="ECO:0007669"/>
    <property type="project" value="UniProtKB-KW"/>
</dbReference>
<evidence type="ECO:0000256" key="3">
    <source>
        <dbReference type="ARBA" id="ARBA00022695"/>
    </source>
</evidence>
<evidence type="ECO:0000256" key="5">
    <source>
        <dbReference type="ARBA" id="ARBA00022723"/>
    </source>
</evidence>
<evidence type="ECO:0000256" key="6">
    <source>
        <dbReference type="ARBA" id="ARBA00022741"/>
    </source>
</evidence>
<dbReference type="NCBIfam" id="NF004046">
    <property type="entry name" value="PRK05563.1"/>
    <property type="match status" value="1"/>
</dbReference>
<dbReference type="InterPro" id="IPR012763">
    <property type="entry name" value="DNA_pol_III_sug/sutau_N"/>
</dbReference>
<dbReference type="FunFam" id="3.40.50.300:FF:000014">
    <property type="entry name" value="DNA polymerase III subunit gamma/tau"/>
    <property type="match status" value="1"/>
</dbReference>
<dbReference type="FunFam" id="1.10.8.60:FF:000013">
    <property type="entry name" value="DNA polymerase III subunit gamma/tau"/>
    <property type="match status" value="1"/>
</dbReference>
<comment type="function">
    <text evidence="11">DNA polymerase III is a complex, multichain enzyme responsible for most of the replicative synthesis in bacteria. This DNA polymerase also exhibits 3' to 5' exonuclease activity.</text>
</comment>
<dbReference type="Proteomes" id="UP000179106">
    <property type="component" value="Unassembled WGS sequence"/>
</dbReference>
<reference evidence="14 15" key="1">
    <citation type="journal article" date="2016" name="Nat. Commun.">
        <title>Thousands of microbial genomes shed light on interconnected biogeochemical processes in an aquifer system.</title>
        <authorList>
            <person name="Anantharaman K."/>
            <person name="Brown C.T."/>
            <person name="Hug L.A."/>
            <person name="Sharon I."/>
            <person name="Castelle C.J."/>
            <person name="Probst A.J."/>
            <person name="Thomas B.C."/>
            <person name="Singh A."/>
            <person name="Wilkins M.J."/>
            <person name="Karaoz U."/>
            <person name="Brodie E.L."/>
            <person name="Williams K.H."/>
            <person name="Hubbard S.S."/>
            <person name="Banfield J.F."/>
        </authorList>
    </citation>
    <scope>NUCLEOTIDE SEQUENCE [LARGE SCALE GENOMIC DNA]</scope>
</reference>
<dbReference type="GO" id="GO:0003887">
    <property type="term" value="F:DNA-directed DNA polymerase activity"/>
    <property type="evidence" value="ECO:0007669"/>
    <property type="project" value="UniProtKB-KW"/>
</dbReference>
<protein>
    <recommendedName>
        <fullName evidence="11">DNA polymerase III subunit gamma/tau</fullName>
        <ecNumber evidence="11">2.7.7.7</ecNumber>
    </recommendedName>
</protein>